<accession>A0A0B4XCI2</accession>
<reference evidence="1 2" key="1">
    <citation type="submission" date="2013-11" db="EMBL/GenBank/DDBJ databases">
        <title>Complete genome sequence of Rhizobium gallicum bv. gallicum R602.</title>
        <authorList>
            <person name="Bustos P."/>
            <person name="Santamaria R.I."/>
            <person name="Lozano L."/>
            <person name="Acosta J.L."/>
            <person name="Ormeno-Orrillo E."/>
            <person name="Rogel M.A."/>
            <person name="Romero D."/>
            <person name="Cevallos M.A."/>
            <person name="Martinez-Romero E."/>
            <person name="Gonzalez V."/>
        </authorList>
    </citation>
    <scope>NUCLEOTIDE SEQUENCE [LARGE SCALE GENOMIC DNA]</scope>
    <source>
        <strain evidence="1 2">R602</strain>
        <plasmid evidence="1 2">pRgalR602c</plasmid>
    </source>
</reference>
<evidence type="ECO:0000313" key="1">
    <source>
        <dbReference type="EMBL" id="AJD45729.1"/>
    </source>
</evidence>
<dbReference type="HOGENOM" id="CLU_2846789_0_0_5"/>
<keyword evidence="2" id="KW-1185">Reference proteome</keyword>
<sequence length="65" mass="7374">MGVSSMSVVTNTLRITLLYELHRDLCLKDVEVSAVAEAFYPCIRVAISVTVDTYWLYSGVPYERQ</sequence>
<evidence type="ECO:0000313" key="2">
    <source>
        <dbReference type="Proteomes" id="UP000031368"/>
    </source>
</evidence>
<keyword evidence="1" id="KW-0614">Plasmid</keyword>
<proteinExistence type="predicted"/>
<dbReference type="EMBL" id="CP006880">
    <property type="protein sequence ID" value="AJD45729.1"/>
    <property type="molecule type" value="Genomic_DNA"/>
</dbReference>
<dbReference type="AlphaFoldDB" id="A0A0B4XCI2"/>
<dbReference type="KEGG" id="rga:RGR602_PC01705"/>
<gene>
    <name evidence="1" type="ORF">RGR602_PC01705</name>
</gene>
<name>A0A0B4XCI2_9HYPH</name>
<organism evidence="1 2">
    <name type="scientific">Rhizobium gallicum bv. gallicum R602sp</name>
    <dbReference type="NCBI Taxonomy" id="1041138"/>
    <lineage>
        <taxon>Bacteria</taxon>
        <taxon>Pseudomonadati</taxon>
        <taxon>Pseudomonadota</taxon>
        <taxon>Alphaproteobacteria</taxon>
        <taxon>Hyphomicrobiales</taxon>
        <taxon>Rhizobiaceae</taxon>
        <taxon>Rhizobium/Agrobacterium group</taxon>
        <taxon>Rhizobium</taxon>
    </lineage>
</organism>
<geneLocation type="plasmid" evidence="1 2">
    <name>pRgalR602c</name>
</geneLocation>
<dbReference type="Proteomes" id="UP000031368">
    <property type="component" value="Plasmid pRgalR602c"/>
</dbReference>
<protein>
    <submittedName>
        <fullName evidence="1">Uncharacterized protein</fullName>
    </submittedName>
</protein>